<evidence type="ECO:0000256" key="1">
    <source>
        <dbReference type="SAM" id="MobiDB-lite"/>
    </source>
</evidence>
<dbReference type="AlphaFoldDB" id="A0A9X0AZL5"/>
<accession>A0A9X0AZL5</accession>
<evidence type="ECO:0000313" key="3">
    <source>
        <dbReference type="Proteomes" id="UP001152300"/>
    </source>
</evidence>
<gene>
    <name evidence="2" type="ORF">OCU04_001955</name>
</gene>
<protein>
    <submittedName>
        <fullName evidence="2">Uncharacterized protein</fullName>
    </submittedName>
</protein>
<feature type="region of interest" description="Disordered" evidence="1">
    <location>
        <begin position="1"/>
        <end position="45"/>
    </location>
</feature>
<name>A0A9X0AZL5_9HELO</name>
<reference evidence="2" key="1">
    <citation type="submission" date="2022-11" db="EMBL/GenBank/DDBJ databases">
        <title>Genome Resource of Sclerotinia nivalis Strain SnTB1, a Plant Pathogen Isolated from American Ginseng.</title>
        <authorList>
            <person name="Fan S."/>
        </authorList>
    </citation>
    <scope>NUCLEOTIDE SEQUENCE</scope>
    <source>
        <strain evidence="2">SnTB1</strain>
    </source>
</reference>
<evidence type="ECO:0000313" key="2">
    <source>
        <dbReference type="EMBL" id="KAJ8071635.1"/>
    </source>
</evidence>
<sequence>MLLADQEITTNQDPLITLPSQEIEETDHEAGENEPKAGSMLIAPENKPFHGSEKVEIISHKDEGNKSKEASILVTSEGSTIDGSEICLASVSYSSPFTGLSAYAGDFLKLLEHGTIRLLSGLQHNILISTNSIRAFRRKMFGYSGTGDECLKQALKIKRATRKIRSGIRSNN</sequence>
<comment type="caution">
    <text evidence="2">The sequence shown here is derived from an EMBL/GenBank/DDBJ whole genome shotgun (WGS) entry which is preliminary data.</text>
</comment>
<organism evidence="2 3">
    <name type="scientific">Sclerotinia nivalis</name>
    <dbReference type="NCBI Taxonomy" id="352851"/>
    <lineage>
        <taxon>Eukaryota</taxon>
        <taxon>Fungi</taxon>
        <taxon>Dikarya</taxon>
        <taxon>Ascomycota</taxon>
        <taxon>Pezizomycotina</taxon>
        <taxon>Leotiomycetes</taxon>
        <taxon>Helotiales</taxon>
        <taxon>Sclerotiniaceae</taxon>
        <taxon>Sclerotinia</taxon>
    </lineage>
</organism>
<feature type="compositionally biased region" description="Polar residues" evidence="1">
    <location>
        <begin position="7"/>
        <end position="20"/>
    </location>
</feature>
<dbReference type="EMBL" id="JAPEIS010000001">
    <property type="protein sequence ID" value="KAJ8071635.1"/>
    <property type="molecule type" value="Genomic_DNA"/>
</dbReference>
<dbReference type="Proteomes" id="UP001152300">
    <property type="component" value="Unassembled WGS sequence"/>
</dbReference>
<keyword evidence="3" id="KW-1185">Reference proteome</keyword>
<proteinExistence type="predicted"/>